<keyword evidence="3 6" id="KW-0812">Transmembrane</keyword>
<accession>A0ABW3FR36</accession>
<comment type="caution">
    <text evidence="8">The sequence shown here is derived from an EMBL/GenBank/DDBJ whole genome shotgun (WGS) entry which is preliminary data.</text>
</comment>
<evidence type="ECO:0000313" key="8">
    <source>
        <dbReference type="EMBL" id="MFD0919334.1"/>
    </source>
</evidence>
<name>A0ABW3FR36_9PSEU</name>
<dbReference type="InterPro" id="IPR011701">
    <property type="entry name" value="MFS"/>
</dbReference>
<evidence type="ECO:0000313" key="9">
    <source>
        <dbReference type="Proteomes" id="UP001597018"/>
    </source>
</evidence>
<dbReference type="CDD" id="cd17324">
    <property type="entry name" value="MFS_NepI_like"/>
    <property type="match status" value="1"/>
</dbReference>
<dbReference type="InterPro" id="IPR020846">
    <property type="entry name" value="MFS_dom"/>
</dbReference>
<feature type="transmembrane region" description="Helical" evidence="6">
    <location>
        <begin position="294"/>
        <end position="314"/>
    </location>
</feature>
<organism evidence="8 9">
    <name type="scientific">Saccharopolyspora rosea</name>
    <dbReference type="NCBI Taxonomy" id="524884"/>
    <lineage>
        <taxon>Bacteria</taxon>
        <taxon>Bacillati</taxon>
        <taxon>Actinomycetota</taxon>
        <taxon>Actinomycetes</taxon>
        <taxon>Pseudonocardiales</taxon>
        <taxon>Pseudonocardiaceae</taxon>
        <taxon>Saccharopolyspora</taxon>
    </lineage>
</organism>
<feature type="transmembrane region" description="Helical" evidence="6">
    <location>
        <begin position="46"/>
        <end position="67"/>
    </location>
</feature>
<dbReference type="PANTHER" id="PTHR43124">
    <property type="entry name" value="PURINE EFFLUX PUMP PBUE"/>
    <property type="match status" value="1"/>
</dbReference>
<comment type="subcellular location">
    <subcellularLocation>
        <location evidence="1">Cell membrane</location>
        <topology evidence="1">Multi-pass membrane protein</topology>
    </subcellularLocation>
</comment>
<evidence type="ECO:0000259" key="7">
    <source>
        <dbReference type="PROSITE" id="PS50850"/>
    </source>
</evidence>
<feature type="transmembrane region" description="Helical" evidence="6">
    <location>
        <begin position="136"/>
        <end position="158"/>
    </location>
</feature>
<feature type="transmembrane region" description="Helical" evidence="6">
    <location>
        <begin position="266"/>
        <end position="288"/>
    </location>
</feature>
<dbReference type="PROSITE" id="PS50850">
    <property type="entry name" value="MFS"/>
    <property type="match status" value="1"/>
</dbReference>
<sequence length="391" mass="39391">MRSRIPLAVYVLGFGVFALVTTEFMVSGLEPELAGAFRVSVPEIGYLISAYAAAMALGGPLLTMALVRVPRKRALLVLVGTFLVGQVLGAVATGYGVLAVARVVTGAAASAFFGTAVGVGMDLVRPEVRGRAASVVLGGLMVGTVFGLPLATVVGQHLGWRASFWGDALLALVAAVATVAVVPRVSAGAAPGLRAELAAFRSGRLWAAYLTSMLIIGATFAAFSYFTPILTGVSGFSPGTVPILLVVYGAATVVGNNVVGRLADRYAIPVQVGGLVALALALVVFGAFGSDAVVAVVSLVVVGLVGITMNPAMATRVQRAAGTAPLVSTAHVSMVNIGLMFGAWAGGAGISLGFGLTAPLWIGAVLAVVGLASLVPELVRTSVPEPVAAVR</sequence>
<feature type="transmembrane region" description="Helical" evidence="6">
    <location>
        <begin position="352"/>
        <end position="375"/>
    </location>
</feature>
<dbReference type="SUPFAM" id="SSF103473">
    <property type="entry name" value="MFS general substrate transporter"/>
    <property type="match status" value="1"/>
</dbReference>
<proteinExistence type="predicted"/>
<protein>
    <submittedName>
        <fullName evidence="8">MFS transporter</fullName>
    </submittedName>
</protein>
<reference evidence="9" key="1">
    <citation type="journal article" date="2019" name="Int. J. Syst. Evol. Microbiol.">
        <title>The Global Catalogue of Microorganisms (GCM) 10K type strain sequencing project: providing services to taxonomists for standard genome sequencing and annotation.</title>
        <authorList>
            <consortium name="The Broad Institute Genomics Platform"/>
            <consortium name="The Broad Institute Genome Sequencing Center for Infectious Disease"/>
            <person name="Wu L."/>
            <person name="Ma J."/>
        </authorList>
    </citation>
    <scope>NUCLEOTIDE SEQUENCE [LARGE SCALE GENOMIC DNA]</scope>
    <source>
        <strain evidence="9">CCUG 56401</strain>
    </source>
</reference>
<dbReference type="InterPro" id="IPR050189">
    <property type="entry name" value="MFS_Efflux_Transporters"/>
</dbReference>
<dbReference type="RefSeq" id="WP_345600715.1">
    <property type="nucleotide sequence ID" value="NZ_BAABLT010000015.1"/>
</dbReference>
<keyword evidence="9" id="KW-1185">Reference proteome</keyword>
<evidence type="ECO:0000256" key="6">
    <source>
        <dbReference type="SAM" id="Phobius"/>
    </source>
</evidence>
<dbReference type="Proteomes" id="UP001597018">
    <property type="component" value="Unassembled WGS sequence"/>
</dbReference>
<evidence type="ECO:0000256" key="4">
    <source>
        <dbReference type="ARBA" id="ARBA00022989"/>
    </source>
</evidence>
<evidence type="ECO:0000256" key="1">
    <source>
        <dbReference type="ARBA" id="ARBA00004651"/>
    </source>
</evidence>
<keyword evidence="5 6" id="KW-0472">Membrane</keyword>
<feature type="transmembrane region" description="Helical" evidence="6">
    <location>
        <begin position="206"/>
        <end position="227"/>
    </location>
</feature>
<evidence type="ECO:0000256" key="3">
    <source>
        <dbReference type="ARBA" id="ARBA00022692"/>
    </source>
</evidence>
<dbReference type="PANTHER" id="PTHR43124:SF8">
    <property type="entry name" value="INNER MEMBRANE TRANSPORT PROTEIN YDHP"/>
    <property type="match status" value="1"/>
</dbReference>
<feature type="transmembrane region" description="Helical" evidence="6">
    <location>
        <begin position="7"/>
        <end position="26"/>
    </location>
</feature>
<dbReference type="EMBL" id="JBHTIW010000002">
    <property type="protein sequence ID" value="MFD0919334.1"/>
    <property type="molecule type" value="Genomic_DNA"/>
</dbReference>
<feature type="transmembrane region" description="Helical" evidence="6">
    <location>
        <begin position="103"/>
        <end position="124"/>
    </location>
</feature>
<dbReference type="InterPro" id="IPR036259">
    <property type="entry name" value="MFS_trans_sf"/>
</dbReference>
<dbReference type="Pfam" id="PF07690">
    <property type="entry name" value="MFS_1"/>
    <property type="match status" value="1"/>
</dbReference>
<gene>
    <name evidence="8" type="ORF">ACFQ16_06235</name>
</gene>
<feature type="transmembrane region" description="Helical" evidence="6">
    <location>
        <begin position="326"/>
        <end position="346"/>
    </location>
</feature>
<keyword evidence="2" id="KW-1003">Cell membrane</keyword>
<evidence type="ECO:0000256" key="5">
    <source>
        <dbReference type="ARBA" id="ARBA00023136"/>
    </source>
</evidence>
<feature type="transmembrane region" description="Helical" evidence="6">
    <location>
        <begin position="239"/>
        <end position="259"/>
    </location>
</feature>
<feature type="transmembrane region" description="Helical" evidence="6">
    <location>
        <begin position="164"/>
        <end position="185"/>
    </location>
</feature>
<feature type="domain" description="Major facilitator superfamily (MFS) profile" evidence="7">
    <location>
        <begin position="8"/>
        <end position="382"/>
    </location>
</feature>
<feature type="transmembrane region" description="Helical" evidence="6">
    <location>
        <begin position="74"/>
        <end position="97"/>
    </location>
</feature>
<dbReference type="Gene3D" id="1.20.1250.20">
    <property type="entry name" value="MFS general substrate transporter like domains"/>
    <property type="match status" value="1"/>
</dbReference>
<evidence type="ECO:0000256" key="2">
    <source>
        <dbReference type="ARBA" id="ARBA00022475"/>
    </source>
</evidence>
<keyword evidence="4 6" id="KW-1133">Transmembrane helix</keyword>